<keyword evidence="5 6" id="KW-0949">S-adenosyl-L-methionine</keyword>
<keyword evidence="2 6" id="KW-0698">rRNA processing</keyword>
<proteinExistence type="inferred from homology"/>
<evidence type="ECO:0000256" key="4">
    <source>
        <dbReference type="ARBA" id="ARBA00022679"/>
    </source>
</evidence>
<dbReference type="PIRSF" id="PIRSF003078">
    <property type="entry name" value="GidB"/>
    <property type="match status" value="1"/>
</dbReference>
<comment type="similarity">
    <text evidence="6">Belongs to the methyltransferase superfamily. RNA methyltransferase RsmG family.</text>
</comment>
<dbReference type="GO" id="GO:0032259">
    <property type="term" value="P:methylation"/>
    <property type="evidence" value="ECO:0007669"/>
    <property type="project" value="UniProtKB-KW"/>
</dbReference>
<dbReference type="RefSeq" id="WP_367953577.1">
    <property type="nucleotide sequence ID" value="NZ_JBDPGJ010000002.1"/>
</dbReference>
<accession>A0ABV3SG03</accession>
<evidence type="ECO:0000313" key="7">
    <source>
        <dbReference type="EMBL" id="MEX0405690.1"/>
    </source>
</evidence>
<dbReference type="NCBIfam" id="TIGR00138">
    <property type="entry name" value="rsmG_gidB"/>
    <property type="match status" value="1"/>
</dbReference>
<comment type="caution">
    <text evidence="6">Lacks conserved residue(s) required for the propagation of feature annotation.</text>
</comment>
<comment type="caution">
    <text evidence="7">The sequence shown here is derived from an EMBL/GenBank/DDBJ whole genome shotgun (WGS) entry which is preliminary data.</text>
</comment>
<dbReference type="PANTHER" id="PTHR31760:SF0">
    <property type="entry name" value="S-ADENOSYL-L-METHIONINE-DEPENDENT METHYLTRANSFERASES SUPERFAMILY PROTEIN"/>
    <property type="match status" value="1"/>
</dbReference>
<evidence type="ECO:0000256" key="5">
    <source>
        <dbReference type="ARBA" id="ARBA00022691"/>
    </source>
</evidence>
<keyword evidence="8" id="KW-1185">Reference proteome</keyword>
<feature type="binding site" evidence="6">
    <location>
        <position position="81"/>
    </location>
    <ligand>
        <name>S-adenosyl-L-methionine</name>
        <dbReference type="ChEBI" id="CHEBI:59789"/>
    </ligand>
</feature>
<dbReference type="Proteomes" id="UP001556692">
    <property type="component" value="Unassembled WGS sequence"/>
</dbReference>
<comment type="subcellular location">
    <subcellularLocation>
        <location evidence="6">Cytoplasm</location>
    </subcellularLocation>
</comment>
<name>A0ABV3SG03_9HYPH</name>
<evidence type="ECO:0000256" key="2">
    <source>
        <dbReference type="ARBA" id="ARBA00022552"/>
    </source>
</evidence>
<dbReference type="SUPFAM" id="SSF53335">
    <property type="entry name" value="S-adenosyl-L-methionine-dependent methyltransferases"/>
    <property type="match status" value="1"/>
</dbReference>
<dbReference type="EMBL" id="JBDPGJ010000002">
    <property type="protein sequence ID" value="MEX0405690.1"/>
    <property type="molecule type" value="Genomic_DNA"/>
</dbReference>
<keyword evidence="4 6" id="KW-0808">Transferase</keyword>
<evidence type="ECO:0000256" key="1">
    <source>
        <dbReference type="ARBA" id="ARBA00022490"/>
    </source>
</evidence>
<dbReference type="GO" id="GO:0008168">
    <property type="term" value="F:methyltransferase activity"/>
    <property type="evidence" value="ECO:0007669"/>
    <property type="project" value="UniProtKB-KW"/>
</dbReference>
<dbReference type="Gene3D" id="3.40.50.150">
    <property type="entry name" value="Vaccinia Virus protein VP39"/>
    <property type="match status" value="1"/>
</dbReference>
<organism evidence="7 8">
    <name type="scientific">Aquibium pacificus</name>
    <dbReference type="NCBI Taxonomy" id="3153579"/>
    <lineage>
        <taxon>Bacteria</taxon>
        <taxon>Pseudomonadati</taxon>
        <taxon>Pseudomonadota</taxon>
        <taxon>Alphaproteobacteria</taxon>
        <taxon>Hyphomicrobiales</taxon>
        <taxon>Phyllobacteriaceae</taxon>
        <taxon>Aquibium</taxon>
    </lineage>
</organism>
<dbReference type="PANTHER" id="PTHR31760">
    <property type="entry name" value="S-ADENOSYL-L-METHIONINE-DEPENDENT METHYLTRANSFERASES SUPERFAMILY PROTEIN"/>
    <property type="match status" value="1"/>
</dbReference>
<keyword evidence="1 6" id="KW-0963">Cytoplasm</keyword>
<feature type="binding site" evidence="6">
    <location>
        <position position="145"/>
    </location>
    <ligand>
        <name>S-adenosyl-L-methionine</name>
        <dbReference type="ChEBI" id="CHEBI:59789"/>
    </ligand>
</feature>
<keyword evidence="3 6" id="KW-0489">Methyltransferase</keyword>
<dbReference type="InterPro" id="IPR029063">
    <property type="entry name" value="SAM-dependent_MTases_sf"/>
</dbReference>
<comment type="catalytic activity">
    <reaction evidence="6">
        <text>guanosine(527) in 16S rRNA + S-adenosyl-L-methionine = N(7)-methylguanosine(527) in 16S rRNA + S-adenosyl-L-homocysteine</text>
        <dbReference type="Rhea" id="RHEA:42732"/>
        <dbReference type="Rhea" id="RHEA-COMP:10209"/>
        <dbReference type="Rhea" id="RHEA-COMP:10210"/>
        <dbReference type="ChEBI" id="CHEBI:57856"/>
        <dbReference type="ChEBI" id="CHEBI:59789"/>
        <dbReference type="ChEBI" id="CHEBI:74269"/>
        <dbReference type="ChEBI" id="CHEBI:74480"/>
        <dbReference type="EC" id="2.1.1.170"/>
    </reaction>
</comment>
<gene>
    <name evidence="6 7" type="primary">rsmG</name>
    <name evidence="7" type="ORF">ABGN05_08460</name>
</gene>
<evidence type="ECO:0000313" key="8">
    <source>
        <dbReference type="Proteomes" id="UP001556692"/>
    </source>
</evidence>
<evidence type="ECO:0000256" key="6">
    <source>
        <dbReference type="HAMAP-Rule" id="MF_00074"/>
    </source>
</evidence>
<feature type="binding site" evidence="6">
    <location>
        <position position="76"/>
    </location>
    <ligand>
        <name>S-adenosyl-L-methionine</name>
        <dbReference type="ChEBI" id="CHEBI:59789"/>
    </ligand>
</feature>
<dbReference type="EC" id="2.1.1.170" evidence="6"/>
<reference evidence="7 8" key="1">
    <citation type="submission" date="2024-05" db="EMBL/GenBank/DDBJ databases">
        <authorList>
            <person name="Jiang F."/>
        </authorList>
    </citation>
    <scope>NUCLEOTIDE SEQUENCE [LARGE SCALE GENOMIC DNA]</scope>
    <source>
        <strain evidence="7 8">LZ166</strain>
    </source>
</reference>
<dbReference type="InterPro" id="IPR003682">
    <property type="entry name" value="rRNA_ssu_MeTfrase_G"/>
</dbReference>
<feature type="binding site" evidence="6">
    <location>
        <begin position="129"/>
        <end position="130"/>
    </location>
    <ligand>
        <name>S-adenosyl-L-methionine</name>
        <dbReference type="ChEBI" id="CHEBI:59789"/>
    </ligand>
</feature>
<dbReference type="Pfam" id="PF02527">
    <property type="entry name" value="GidB"/>
    <property type="match status" value="1"/>
</dbReference>
<dbReference type="HAMAP" id="MF_00074">
    <property type="entry name" value="16SrRNA_methyltr_G"/>
    <property type="match status" value="1"/>
</dbReference>
<evidence type="ECO:0000256" key="3">
    <source>
        <dbReference type="ARBA" id="ARBA00022603"/>
    </source>
</evidence>
<comment type="function">
    <text evidence="6">Specifically methylates the N7 position of guanine in position 527 of 16S rRNA.</text>
</comment>
<protein>
    <recommendedName>
        <fullName evidence="6">Ribosomal RNA small subunit methyltransferase G</fullName>
        <ecNumber evidence="6">2.1.1.170</ecNumber>
    </recommendedName>
    <alternativeName>
        <fullName evidence="6">16S rRNA 7-methylguanosine methyltransferase</fullName>
        <shortName evidence="6">16S rRNA m7G methyltransferase</shortName>
    </alternativeName>
</protein>
<sequence length="213" mass="23251">MSQDRFAALCAVAGTVSRETFERLEAFERIFLRWADRMNLAAPSTLTDVWSRHILDSAQLAGLTKAMEIERWVDIGSGGGFPGAILGILAEGHQARSVTLVESNAKKASFLRNALAELAPSAQIICDRAENYIATHAPPDAVSARAVASLSALVSLCESWLGSRTIGFFHKGRDYRAELKLATDTWNLDLVEHKSAVDAGSVILEIRSVRRRV</sequence>